<dbReference type="EMBL" id="JACOOJ010000013">
    <property type="protein sequence ID" value="MBC5632930.1"/>
    <property type="molecule type" value="Genomic_DNA"/>
</dbReference>
<dbReference type="NCBIfam" id="TIGR04150">
    <property type="entry name" value="pseudo_rSAM_GG"/>
    <property type="match status" value="1"/>
</dbReference>
<comment type="caution">
    <text evidence="1">The sequence shown here is derived from an EMBL/GenBank/DDBJ whole genome shotgun (WGS) entry which is preliminary data.</text>
</comment>
<sequence length="397" mass="46816">MYLKLYEDVFVWRNEREYFIYNSKNYKSFLCDSTPCLEIIYNRIADFNNLYFILIEEDLLDVSVKNWIDNIIKIDAGCVGESLDSFDSPVSFPPLLRIQTDIERIKWMYSQGYTGEMLKYLHDITIHINGSLNGNLYYARQMEYPIKTANFISIDVVDNLLLYVSKSVTKNICIIGNIFSYYAFDRLFKTIKIYDINVSICILFSDFIEAENAMNILNNINLKVVLIIDDIIGFRECICDYSNMDIQFVFPILKKDDISEVFDVIDLKKCNDYLLKPLYNGDNMSFFKNNVYLRKDDILNFKLNKREVYLHYVVNTNFFGKLIYMPDNKVYSNLNYSHIGENSELVTELIYREIVNGKSWRFIRDNGDCSNCLYKYLCPSPSNYELIFNKMNLCCTI</sequence>
<gene>
    <name evidence="1" type="ORF">H8S65_09135</name>
</gene>
<protein>
    <submittedName>
        <fullName evidence="1">TIGR04150 pseudo-rSAM protein</fullName>
    </submittedName>
</protein>
<organism evidence="1 2">
    <name type="scientific">Parabacteroides hominis</name>
    <dbReference type="NCBI Taxonomy" id="2763057"/>
    <lineage>
        <taxon>Bacteria</taxon>
        <taxon>Pseudomonadati</taxon>
        <taxon>Bacteroidota</taxon>
        <taxon>Bacteroidia</taxon>
        <taxon>Bacteroidales</taxon>
        <taxon>Tannerellaceae</taxon>
        <taxon>Parabacteroides</taxon>
    </lineage>
</organism>
<reference evidence="1 2" key="1">
    <citation type="submission" date="2020-08" db="EMBL/GenBank/DDBJ databases">
        <title>Genome public.</title>
        <authorList>
            <person name="Liu C."/>
            <person name="Sun Q."/>
        </authorList>
    </citation>
    <scope>NUCLEOTIDE SEQUENCE [LARGE SCALE GENOMIC DNA]</scope>
    <source>
        <strain evidence="1 2">NSJ-79</strain>
    </source>
</reference>
<proteinExistence type="predicted"/>
<evidence type="ECO:0000313" key="2">
    <source>
        <dbReference type="Proteomes" id="UP000651475"/>
    </source>
</evidence>
<evidence type="ECO:0000313" key="1">
    <source>
        <dbReference type="EMBL" id="MBC5632930.1"/>
    </source>
</evidence>
<accession>A0ABR7DPE7</accession>
<keyword evidence="2" id="KW-1185">Reference proteome</keyword>
<dbReference type="Proteomes" id="UP000651475">
    <property type="component" value="Unassembled WGS sequence"/>
</dbReference>
<name>A0ABR7DPE7_9BACT</name>
<dbReference type="InterPro" id="IPR026418">
    <property type="entry name" value="Pseudo_rSAM"/>
</dbReference>